<proteinExistence type="inferred from homology"/>
<dbReference type="PANTHER" id="PTHR11709">
    <property type="entry name" value="MULTI-COPPER OXIDASE"/>
    <property type="match status" value="1"/>
</dbReference>
<dbReference type="Pfam" id="PF07732">
    <property type="entry name" value="Cu-oxidase_3"/>
    <property type="match status" value="1"/>
</dbReference>
<evidence type="ECO:0000256" key="3">
    <source>
        <dbReference type="SAM" id="SignalP"/>
    </source>
</evidence>
<feature type="chain" id="PRO_5019187675" evidence="3">
    <location>
        <begin position="23"/>
        <end position="180"/>
    </location>
</feature>
<gene>
    <name evidence="5" type="ORF">BC936DRAFT_143614</name>
</gene>
<comment type="caution">
    <text evidence="5">The sequence shown here is derived from an EMBL/GenBank/DDBJ whole genome shotgun (WGS) entry which is preliminary data.</text>
</comment>
<dbReference type="OrthoDB" id="2121828at2759"/>
<sequence length="180" mass="19595">MFRLKQLSTFLVASLLLSFGQTANVTLNWDITYVQANPDGLFERRVIGINGAWPPPPVTVNFNDTLVINAKNSLDVVTALHSHGLFQNGTGYYDGPVGITQCGIPPGETLTYVSTNTSVMSPPPTLLTLTSHHLSLLYHCISSMQGQYVDGLRTSLVIHAAKEVYTYDEDLTIILSGKLA</sequence>
<evidence type="ECO:0000259" key="4">
    <source>
        <dbReference type="Pfam" id="PF07732"/>
    </source>
</evidence>
<dbReference type="GO" id="GO:0004322">
    <property type="term" value="F:ferroxidase activity"/>
    <property type="evidence" value="ECO:0007669"/>
    <property type="project" value="TreeGrafter"/>
</dbReference>
<dbReference type="SUPFAM" id="SSF49503">
    <property type="entry name" value="Cupredoxins"/>
    <property type="match status" value="1"/>
</dbReference>
<dbReference type="Proteomes" id="UP000268093">
    <property type="component" value="Unassembled WGS sequence"/>
</dbReference>
<evidence type="ECO:0000313" key="6">
    <source>
        <dbReference type="Proteomes" id="UP000268093"/>
    </source>
</evidence>
<keyword evidence="6" id="KW-1185">Reference proteome</keyword>
<evidence type="ECO:0000256" key="1">
    <source>
        <dbReference type="ARBA" id="ARBA00010609"/>
    </source>
</evidence>
<comment type="similarity">
    <text evidence="1">Belongs to the multicopper oxidase family.</text>
</comment>
<dbReference type="GO" id="GO:0033573">
    <property type="term" value="C:high-affinity iron permease complex"/>
    <property type="evidence" value="ECO:0007669"/>
    <property type="project" value="TreeGrafter"/>
</dbReference>
<name>A0A433DDP7_9FUNG</name>
<dbReference type="EMBL" id="RBNI01002770">
    <property type="protein sequence ID" value="RUP48938.1"/>
    <property type="molecule type" value="Genomic_DNA"/>
</dbReference>
<dbReference type="InterPro" id="IPR045087">
    <property type="entry name" value="Cu-oxidase_fam"/>
</dbReference>
<dbReference type="GO" id="GO:0005507">
    <property type="term" value="F:copper ion binding"/>
    <property type="evidence" value="ECO:0007669"/>
    <property type="project" value="InterPro"/>
</dbReference>
<dbReference type="AlphaFoldDB" id="A0A433DDP7"/>
<evidence type="ECO:0000313" key="5">
    <source>
        <dbReference type="EMBL" id="RUP48938.1"/>
    </source>
</evidence>
<reference evidence="5 6" key="1">
    <citation type="journal article" date="2018" name="New Phytol.">
        <title>Phylogenomics of Endogonaceae and evolution of mycorrhizas within Mucoromycota.</title>
        <authorList>
            <person name="Chang Y."/>
            <person name="Desiro A."/>
            <person name="Na H."/>
            <person name="Sandor L."/>
            <person name="Lipzen A."/>
            <person name="Clum A."/>
            <person name="Barry K."/>
            <person name="Grigoriev I.V."/>
            <person name="Martin F.M."/>
            <person name="Stajich J.E."/>
            <person name="Smith M.E."/>
            <person name="Bonito G."/>
            <person name="Spatafora J.W."/>
        </authorList>
    </citation>
    <scope>NUCLEOTIDE SEQUENCE [LARGE SCALE GENOMIC DNA]</scope>
    <source>
        <strain evidence="5 6">GMNB39</strain>
    </source>
</reference>
<feature type="domain" description="Plastocyanin-like" evidence="4">
    <location>
        <begin position="31"/>
        <end position="116"/>
    </location>
</feature>
<dbReference type="GO" id="GO:0033215">
    <property type="term" value="P:reductive iron assimilation"/>
    <property type="evidence" value="ECO:0007669"/>
    <property type="project" value="TreeGrafter"/>
</dbReference>
<dbReference type="InterPro" id="IPR008972">
    <property type="entry name" value="Cupredoxin"/>
</dbReference>
<dbReference type="InterPro" id="IPR011707">
    <property type="entry name" value="Cu-oxidase-like_N"/>
</dbReference>
<evidence type="ECO:0000256" key="2">
    <source>
        <dbReference type="ARBA" id="ARBA00023008"/>
    </source>
</evidence>
<dbReference type="PANTHER" id="PTHR11709:SF361">
    <property type="entry name" value="IRON TRANSPORT MULTICOPPER OXIDASE FET3"/>
    <property type="match status" value="1"/>
</dbReference>
<protein>
    <submittedName>
        <fullName evidence="5">Cupredoxin</fullName>
    </submittedName>
</protein>
<dbReference type="GO" id="GO:0010106">
    <property type="term" value="P:cellular response to iron ion starvation"/>
    <property type="evidence" value="ECO:0007669"/>
    <property type="project" value="TreeGrafter"/>
</dbReference>
<feature type="signal peptide" evidence="3">
    <location>
        <begin position="1"/>
        <end position="22"/>
    </location>
</feature>
<keyword evidence="3" id="KW-0732">Signal</keyword>
<keyword evidence="2" id="KW-0186">Copper</keyword>
<dbReference type="Gene3D" id="2.60.40.420">
    <property type="entry name" value="Cupredoxins - blue copper proteins"/>
    <property type="match status" value="1"/>
</dbReference>
<accession>A0A433DDP7</accession>
<organism evidence="5 6">
    <name type="scientific">Jimgerdemannia flammicorona</name>
    <dbReference type="NCBI Taxonomy" id="994334"/>
    <lineage>
        <taxon>Eukaryota</taxon>
        <taxon>Fungi</taxon>
        <taxon>Fungi incertae sedis</taxon>
        <taxon>Mucoromycota</taxon>
        <taxon>Mucoromycotina</taxon>
        <taxon>Endogonomycetes</taxon>
        <taxon>Endogonales</taxon>
        <taxon>Endogonaceae</taxon>
        <taxon>Jimgerdemannia</taxon>
    </lineage>
</organism>